<dbReference type="AlphaFoldDB" id="A0A9K3E8Q5"/>
<name>A0A9K3E8Q5_HELAN</name>
<comment type="caution">
    <text evidence="1">The sequence shown here is derived from an EMBL/GenBank/DDBJ whole genome shotgun (WGS) entry which is preliminary data.</text>
</comment>
<protein>
    <submittedName>
        <fullName evidence="1">Uncharacterized protein</fullName>
    </submittedName>
</protein>
<sequence>MNRVFNPFSQWMQEKYFWYVQVKTGMGMGHGGSRRLSVLVKGGLFL</sequence>
<dbReference type="Gramene" id="mRNA:HanXRQr2_Chr14g0642351">
    <property type="protein sequence ID" value="mRNA:HanXRQr2_Chr14g0642351"/>
    <property type="gene ID" value="HanXRQr2_Chr14g0642351"/>
</dbReference>
<dbReference type="Proteomes" id="UP000215914">
    <property type="component" value="Unassembled WGS sequence"/>
</dbReference>
<evidence type="ECO:0000313" key="1">
    <source>
        <dbReference type="EMBL" id="KAF5768935.1"/>
    </source>
</evidence>
<proteinExistence type="predicted"/>
<organism evidence="1 2">
    <name type="scientific">Helianthus annuus</name>
    <name type="common">Common sunflower</name>
    <dbReference type="NCBI Taxonomy" id="4232"/>
    <lineage>
        <taxon>Eukaryota</taxon>
        <taxon>Viridiplantae</taxon>
        <taxon>Streptophyta</taxon>
        <taxon>Embryophyta</taxon>
        <taxon>Tracheophyta</taxon>
        <taxon>Spermatophyta</taxon>
        <taxon>Magnoliopsida</taxon>
        <taxon>eudicotyledons</taxon>
        <taxon>Gunneridae</taxon>
        <taxon>Pentapetalae</taxon>
        <taxon>asterids</taxon>
        <taxon>campanulids</taxon>
        <taxon>Asterales</taxon>
        <taxon>Asteraceae</taxon>
        <taxon>Asteroideae</taxon>
        <taxon>Heliantheae alliance</taxon>
        <taxon>Heliantheae</taxon>
        <taxon>Helianthus</taxon>
    </lineage>
</organism>
<gene>
    <name evidence="1" type="ORF">HanXRQr2_Chr14g0642351</name>
</gene>
<dbReference type="EMBL" id="MNCJ02000329">
    <property type="protein sequence ID" value="KAF5768935.1"/>
    <property type="molecule type" value="Genomic_DNA"/>
</dbReference>
<accession>A0A9K3E8Q5</accession>
<evidence type="ECO:0000313" key="2">
    <source>
        <dbReference type="Proteomes" id="UP000215914"/>
    </source>
</evidence>
<reference evidence="1" key="1">
    <citation type="journal article" date="2017" name="Nature">
        <title>The sunflower genome provides insights into oil metabolism, flowering and Asterid evolution.</title>
        <authorList>
            <person name="Badouin H."/>
            <person name="Gouzy J."/>
            <person name="Grassa C.J."/>
            <person name="Murat F."/>
            <person name="Staton S.E."/>
            <person name="Cottret L."/>
            <person name="Lelandais-Briere C."/>
            <person name="Owens G.L."/>
            <person name="Carrere S."/>
            <person name="Mayjonade B."/>
            <person name="Legrand L."/>
            <person name="Gill N."/>
            <person name="Kane N.C."/>
            <person name="Bowers J.E."/>
            <person name="Hubner S."/>
            <person name="Bellec A."/>
            <person name="Berard A."/>
            <person name="Berges H."/>
            <person name="Blanchet N."/>
            <person name="Boniface M.C."/>
            <person name="Brunel D."/>
            <person name="Catrice O."/>
            <person name="Chaidir N."/>
            <person name="Claudel C."/>
            <person name="Donnadieu C."/>
            <person name="Faraut T."/>
            <person name="Fievet G."/>
            <person name="Helmstetter N."/>
            <person name="King M."/>
            <person name="Knapp S.J."/>
            <person name="Lai Z."/>
            <person name="Le Paslier M.C."/>
            <person name="Lippi Y."/>
            <person name="Lorenzon L."/>
            <person name="Mandel J.R."/>
            <person name="Marage G."/>
            <person name="Marchand G."/>
            <person name="Marquand E."/>
            <person name="Bret-Mestries E."/>
            <person name="Morien E."/>
            <person name="Nambeesan S."/>
            <person name="Nguyen T."/>
            <person name="Pegot-Espagnet P."/>
            <person name="Pouilly N."/>
            <person name="Raftis F."/>
            <person name="Sallet E."/>
            <person name="Schiex T."/>
            <person name="Thomas J."/>
            <person name="Vandecasteele C."/>
            <person name="Vares D."/>
            <person name="Vear F."/>
            <person name="Vautrin S."/>
            <person name="Crespi M."/>
            <person name="Mangin B."/>
            <person name="Burke J.M."/>
            <person name="Salse J."/>
            <person name="Munos S."/>
            <person name="Vincourt P."/>
            <person name="Rieseberg L.H."/>
            <person name="Langlade N.B."/>
        </authorList>
    </citation>
    <scope>NUCLEOTIDE SEQUENCE</scope>
    <source>
        <tissue evidence="1">Leaves</tissue>
    </source>
</reference>
<reference evidence="1" key="2">
    <citation type="submission" date="2020-06" db="EMBL/GenBank/DDBJ databases">
        <title>Helianthus annuus Genome sequencing and assembly Release 2.</title>
        <authorList>
            <person name="Gouzy J."/>
            <person name="Langlade N."/>
            <person name="Munos S."/>
        </authorList>
    </citation>
    <scope>NUCLEOTIDE SEQUENCE</scope>
    <source>
        <tissue evidence="1">Leaves</tissue>
    </source>
</reference>
<keyword evidence="2" id="KW-1185">Reference proteome</keyword>